<organism evidence="2 3">
    <name type="scientific">Sporosarcina psychrophila</name>
    <name type="common">Bacillus psychrophilus</name>
    <dbReference type="NCBI Taxonomy" id="1476"/>
    <lineage>
        <taxon>Bacteria</taxon>
        <taxon>Bacillati</taxon>
        <taxon>Bacillota</taxon>
        <taxon>Bacilli</taxon>
        <taxon>Bacillales</taxon>
        <taxon>Caryophanaceae</taxon>
        <taxon>Sporosarcina</taxon>
    </lineage>
</organism>
<dbReference type="Pfam" id="PF01266">
    <property type="entry name" value="DAO"/>
    <property type="match status" value="1"/>
</dbReference>
<dbReference type="Gene3D" id="3.30.9.10">
    <property type="entry name" value="D-Amino Acid Oxidase, subunit A, domain 2"/>
    <property type="match status" value="1"/>
</dbReference>
<dbReference type="SUPFAM" id="SSF51905">
    <property type="entry name" value="FAD/NAD(P)-binding domain"/>
    <property type="match status" value="1"/>
</dbReference>
<dbReference type="PANTHER" id="PTHR13847">
    <property type="entry name" value="SARCOSINE DEHYDROGENASE-RELATED"/>
    <property type="match status" value="1"/>
</dbReference>
<dbReference type="InterPro" id="IPR036188">
    <property type="entry name" value="FAD/NAD-bd_sf"/>
</dbReference>
<dbReference type="AlphaFoldDB" id="A0A921FVX4"/>
<dbReference type="InterPro" id="IPR006076">
    <property type="entry name" value="FAD-dep_OxRdtase"/>
</dbReference>
<reference evidence="2" key="2">
    <citation type="submission" date="2021-09" db="EMBL/GenBank/DDBJ databases">
        <authorList>
            <person name="Gilroy R."/>
        </authorList>
    </citation>
    <scope>NUCLEOTIDE SEQUENCE</scope>
    <source>
        <strain evidence="2">CHK171-7178</strain>
    </source>
</reference>
<feature type="domain" description="FAD dependent oxidoreductase" evidence="1">
    <location>
        <begin position="30"/>
        <end position="382"/>
    </location>
</feature>
<comment type="caution">
    <text evidence="2">The sequence shown here is derived from an EMBL/GenBank/DDBJ whole genome shotgun (WGS) entry which is preliminary data.</text>
</comment>
<sequence length="412" mass="45777">MHIHEGSLYWPGTMPIPPERKKVEIASHYDVIIVGGGMSGALSALALADKGLSIAMLDKRQMATGSTMANTGLLQYSNDIMLHELIEQIGEKNAVRFYQLCLEAMENLKNTAERLPIDPDFISRPSVYYASDDNDLKNIRKEYETLKSYGFPCDYWNEDEIGKHLPFSKPGAIVTDGDAEVNPYKFVNGLLQLVESMGVHLFEFTDMDDVIDKNGLLHISTSSGGFHADKVLFTTGYETLPVGKRIGADINRSYVIVTEPLDASSIWHENALIWESKRPYLYMRTTVDNRIIVGGLDEAKPQAPFSNEAIMKRGENLKKQLEALFPELPIEIDYAYCATFGESLDNLPFIGEHPTKRNHYYLLGYGGNGTVYSMLGSKILAEIMTGKANSDAQIVQLERSVTALTSGQSVIA</sequence>
<dbReference type="PANTHER" id="PTHR13847:SF201">
    <property type="entry name" value="PUTATIBE OXIDOREDUCTASE"/>
    <property type="match status" value="1"/>
</dbReference>
<accession>A0A921FVX4</accession>
<proteinExistence type="predicted"/>
<evidence type="ECO:0000259" key="1">
    <source>
        <dbReference type="Pfam" id="PF01266"/>
    </source>
</evidence>
<evidence type="ECO:0000313" key="3">
    <source>
        <dbReference type="Proteomes" id="UP000698173"/>
    </source>
</evidence>
<evidence type="ECO:0000313" key="2">
    <source>
        <dbReference type="EMBL" id="HJF30555.1"/>
    </source>
</evidence>
<protein>
    <submittedName>
        <fullName evidence="2">FAD-binding oxidoreductase</fullName>
    </submittedName>
</protein>
<name>A0A921FVX4_SPOPS</name>
<dbReference type="GO" id="GO:0005737">
    <property type="term" value="C:cytoplasm"/>
    <property type="evidence" value="ECO:0007669"/>
    <property type="project" value="TreeGrafter"/>
</dbReference>
<gene>
    <name evidence="2" type="ORF">K8V56_02095</name>
</gene>
<dbReference type="Proteomes" id="UP000698173">
    <property type="component" value="Unassembled WGS sequence"/>
</dbReference>
<reference evidence="2" key="1">
    <citation type="journal article" date="2021" name="PeerJ">
        <title>Extensive microbial diversity within the chicken gut microbiome revealed by metagenomics and culture.</title>
        <authorList>
            <person name="Gilroy R."/>
            <person name="Ravi A."/>
            <person name="Getino M."/>
            <person name="Pursley I."/>
            <person name="Horton D.L."/>
            <person name="Alikhan N.F."/>
            <person name="Baker D."/>
            <person name="Gharbi K."/>
            <person name="Hall N."/>
            <person name="Watson M."/>
            <person name="Adriaenssens E.M."/>
            <person name="Foster-Nyarko E."/>
            <person name="Jarju S."/>
            <person name="Secka A."/>
            <person name="Antonio M."/>
            <person name="Oren A."/>
            <person name="Chaudhuri R.R."/>
            <person name="La Ragione R."/>
            <person name="Hildebrand F."/>
            <person name="Pallen M.J."/>
        </authorList>
    </citation>
    <scope>NUCLEOTIDE SEQUENCE</scope>
    <source>
        <strain evidence="2">CHK171-7178</strain>
    </source>
</reference>
<dbReference type="EMBL" id="DYWT01000031">
    <property type="protein sequence ID" value="HJF30555.1"/>
    <property type="molecule type" value="Genomic_DNA"/>
</dbReference>
<dbReference type="Gene3D" id="3.50.50.60">
    <property type="entry name" value="FAD/NAD(P)-binding domain"/>
    <property type="match status" value="1"/>
</dbReference>